<dbReference type="GO" id="GO:0003725">
    <property type="term" value="F:double-stranded RNA binding"/>
    <property type="evidence" value="ECO:0007669"/>
    <property type="project" value="TreeGrafter"/>
</dbReference>
<dbReference type="Pfam" id="PF13965">
    <property type="entry name" value="SID-1_RNA_chan"/>
    <property type="match status" value="1"/>
</dbReference>
<reference evidence="10 11" key="1">
    <citation type="submission" date="2022-11" db="EMBL/GenBank/DDBJ databases">
        <title>Whole genome sequence of Eschrichtius robustus ER-17-0199.</title>
        <authorList>
            <person name="Bruniche-Olsen A."/>
            <person name="Black A.N."/>
            <person name="Fields C.J."/>
            <person name="Walden K."/>
            <person name="Dewoody J.A."/>
        </authorList>
    </citation>
    <scope>NUCLEOTIDE SEQUENCE [LARGE SCALE GENOMIC DNA]</scope>
    <source>
        <strain evidence="10">ER-17-0199</strain>
        <tissue evidence="10">Blubber</tissue>
    </source>
</reference>
<feature type="transmembrane region" description="Helical" evidence="9">
    <location>
        <begin position="116"/>
        <end position="134"/>
    </location>
</feature>
<accession>A0AB34HXL7</accession>
<feature type="transmembrane region" description="Helical" evidence="9">
    <location>
        <begin position="327"/>
        <end position="346"/>
    </location>
</feature>
<keyword evidence="3 9" id="KW-0812">Transmembrane</keyword>
<evidence type="ECO:0000256" key="2">
    <source>
        <dbReference type="ARBA" id="ARBA00006618"/>
    </source>
</evidence>
<comment type="similarity">
    <text evidence="2">Belongs to the SID1 family.</text>
</comment>
<comment type="subcellular location">
    <subcellularLocation>
        <location evidence="1">Membrane</location>
        <topology evidence="1">Multi-pass membrane protein</topology>
    </subcellularLocation>
</comment>
<evidence type="ECO:0000256" key="9">
    <source>
        <dbReference type="SAM" id="Phobius"/>
    </source>
</evidence>
<feature type="compositionally biased region" description="Polar residues" evidence="8">
    <location>
        <begin position="1"/>
        <end position="15"/>
    </location>
</feature>
<organism evidence="10 11">
    <name type="scientific">Eschrichtius robustus</name>
    <name type="common">California gray whale</name>
    <name type="synonym">Eschrichtius gibbosus</name>
    <dbReference type="NCBI Taxonomy" id="9764"/>
    <lineage>
        <taxon>Eukaryota</taxon>
        <taxon>Metazoa</taxon>
        <taxon>Chordata</taxon>
        <taxon>Craniata</taxon>
        <taxon>Vertebrata</taxon>
        <taxon>Euteleostomi</taxon>
        <taxon>Mammalia</taxon>
        <taxon>Eutheria</taxon>
        <taxon>Laurasiatheria</taxon>
        <taxon>Artiodactyla</taxon>
        <taxon>Whippomorpha</taxon>
        <taxon>Cetacea</taxon>
        <taxon>Mysticeti</taxon>
        <taxon>Eschrichtiidae</taxon>
        <taxon>Eschrichtius</taxon>
    </lineage>
</organism>
<feature type="transmembrane region" description="Helical" evidence="9">
    <location>
        <begin position="382"/>
        <end position="405"/>
    </location>
</feature>
<feature type="transmembrane region" description="Helical" evidence="9">
    <location>
        <begin position="189"/>
        <end position="208"/>
    </location>
</feature>
<protein>
    <recommendedName>
        <fullName evidence="12">SID1 transmembrane family member 1</fullName>
    </recommendedName>
</protein>
<evidence type="ECO:0000256" key="1">
    <source>
        <dbReference type="ARBA" id="ARBA00004141"/>
    </source>
</evidence>
<evidence type="ECO:0000256" key="4">
    <source>
        <dbReference type="ARBA" id="ARBA00022729"/>
    </source>
</evidence>
<keyword evidence="4" id="KW-0732">Signal</keyword>
<keyword evidence="11" id="KW-1185">Reference proteome</keyword>
<evidence type="ECO:0000256" key="7">
    <source>
        <dbReference type="ARBA" id="ARBA00023180"/>
    </source>
</evidence>
<comment type="caution">
    <text evidence="10">The sequence shown here is derived from an EMBL/GenBank/DDBJ whole genome shotgun (WGS) entry which is preliminary data.</text>
</comment>
<keyword evidence="5 9" id="KW-1133">Transmembrane helix</keyword>
<feature type="transmembrane region" description="Helical" evidence="9">
    <location>
        <begin position="162"/>
        <end position="183"/>
    </location>
</feature>
<sequence length="470" mass="53960">MSSSNGRQPCQSDTDSSVEESDFDTMPDIESDKNVIRTKMFLYLSDLSRKDRRIVSKKYNIYFWNIVTIAVFYALPVIQLVITYQTIVNVTGNQDICYYNFLCAHPWGVLSAFNNILSNLGHMLLGCLFLLIVLRRDILHRRALEAKDIFAMEYGIPKHFGLFYAMGIALMTEGVLSACYHVCPNYSNFQFDTSFMYIIAGLCMLKLYQTRHPDINASAYAAYISFALVITLTVLGVVFGKNDLWLFWVIFSAIHILASLALSTQIYYMGRFKIAWAKGECFGLSLTKPSHHAIVSSADLGIFRRAAMVFYTDCIQQCSRPLYMDRMVLLIMGNLVNWSFALFGLIYRPRDFASYMLGIFICNLLLYLAFYIIMKLRSSEKILLIPLFCIVATAVVWAAALYFFFQNLSSWEGTPAESREKNRECILLDFFDDHDIWHFLSATALFFSFLVLLTLDDDLDVVRRDQIPVF</sequence>
<keyword evidence="7" id="KW-0325">Glycoprotein</keyword>
<evidence type="ECO:0000313" key="10">
    <source>
        <dbReference type="EMBL" id="KAJ8796737.1"/>
    </source>
</evidence>
<name>A0AB34HXL7_ESCRO</name>
<gene>
    <name evidence="10" type="ORF">J1605_017840</name>
</gene>
<evidence type="ECO:0000256" key="8">
    <source>
        <dbReference type="SAM" id="MobiDB-lite"/>
    </source>
</evidence>
<proteinExistence type="inferred from homology"/>
<evidence type="ECO:0000256" key="3">
    <source>
        <dbReference type="ARBA" id="ARBA00022692"/>
    </source>
</evidence>
<dbReference type="GO" id="GO:0005886">
    <property type="term" value="C:plasma membrane"/>
    <property type="evidence" value="ECO:0007669"/>
    <property type="project" value="TreeGrafter"/>
</dbReference>
<evidence type="ECO:0008006" key="12">
    <source>
        <dbReference type="Google" id="ProtNLM"/>
    </source>
</evidence>
<feature type="transmembrane region" description="Helical" evidence="9">
    <location>
        <begin position="59"/>
        <end position="82"/>
    </location>
</feature>
<dbReference type="Proteomes" id="UP001159641">
    <property type="component" value="Unassembled WGS sequence"/>
</dbReference>
<dbReference type="EMBL" id="JAIQCJ010000343">
    <property type="protein sequence ID" value="KAJ8796737.1"/>
    <property type="molecule type" value="Genomic_DNA"/>
</dbReference>
<feature type="transmembrane region" description="Helical" evidence="9">
    <location>
        <begin position="436"/>
        <end position="455"/>
    </location>
</feature>
<keyword evidence="6 9" id="KW-0472">Membrane</keyword>
<feature type="transmembrane region" description="Helical" evidence="9">
    <location>
        <begin position="220"/>
        <end position="239"/>
    </location>
</feature>
<dbReference type="GO" id="GO:0051033">
    <property type="term" value="F:RNA transmembrane transporter activity"/>
    <property type="evidence" value="ECO:0007669"/>
    <property type="project" value="TreeGrafter"/>
</dbReference>
<dbReference type="PANTHER" id="PTHR12185">
    <property type="entry name" value="SID1 TRANSMEMBRANE FAMILY MEMEBER"/>
    <property type="match status" value="1"/>
</dbReference>
<feature type="transmembrane region" description="Helical" evidence="9">
    <location>
        <begin position="245"/>
        <end position="268"/>
    </location>
</feature>
<feature type="transmembrane region" description="Helical" evidence="9">
    <location>
        <begin position="352"/>
        <end position="373"/>
    </location>
</feature>
<evidence type="ECO:0000313" key="11">
    <source>
        <dbReference type="Proteomes" id="UP001159641"/>
    </source>
</evidence>
<dbReference type="GO" id="GO:0005764">
    <property type="term" value="C:lysosome"/>
    <property type="evidence" value="ECO:0007669"/>
    <property type="project" value="TreeGrafter"/>
</dbReference>
<feature type="region of interest" description="Disordered" evidence="8">
    <location>
        <begin position="1"/>
        <end position="27"/>
    </location>
</feature>
<dbReference type="InterPro" id="IPR025958">
    <property type="entry name" value="SID1_TM_fam"/>
</dbReference>
<evidence type="ECO:0000256" key="5">
    <source>
        <dbReference type="ARBA" id="ARBA00022989"/>
    </source>
</evidence>
<dbReference type="PANTHER" id="PTHR12185:SF15">
    <property type="entry name" value="SID1 TRANSMEMBRANE FAMILY MEMBER 1"/>
    <property type="match status" value="1"/>
</dbReference>
<feature type="compositionally biased region" description="Acidic residues" evidence="8">
    <location>
        <begin position="16"/>
        <end position="27"/>
    </location>
</feature>
<dbReference type="AlphaFoldDB" id="A0AB34HXL7"/>
<evidence type="ECO:0000256" key="6">
    <source>
        <dbReference type="ARBA" id="ARBA00023136"/>
    </source>
</evidence>